<dbReference type="GO" id="GO:0007155">
    <property type="term" value="P:cell adhesion"/>
    <property type="evidence" value="ECO:0007669"/>
    <property type="project" value="InterPro"/>
</dbReference>
<protein>
    <recommendedName>
        <fullName evidence="6">Fimbrial protein</fullName>
    </recommendedName>
</protein>
<evidence type="ECO:0000256" key="3">
    <source>
        <dbReference type="SAM" id="SignalP"/>
    </source>
</evidence>
<evidence type="ECO:0000313" key="4">
    <source>
        <dbReference type="EMBL" id="NVP00139.1"/>
    </source>
</evidence>
<dbReference type="InterPro" id="IPR003467">
    <property type="entry name" value="Fimbrial_K88_FaeH"/>
</dbReference>
<keyword evidence="1 3" id="KW-0732">Signal</keyword>
<name>A0A850QXT9_PHODD</name>
<dbReference type="GO" id="GO:0009289">
    <property type="term" value="C:pilus"/>
    <property type="evidence" value="ECO:0007669"/>
    <property type="project" value="InterPro"/>
</dbReference>
<evidence type="ECO:0000256" key="2">
    <source>
        <dbReference type="ARBA" id="ARBA00049989"/>
    </source>
</evidence>
<feature type="signal peptide" evidence="3">
    <location>
        <begin position="1"/>
        <end position="22"/>
    </location>
</feature>
<comment type="caution">
    <text evidence="4">The sequence shown here is derived from an EMBL/GenBank/DDBJ whole genome shotgun (WGS) entry which is preliminary data.</text>
</comment>
<evidence type="ECO:0008006" key="6">
    <source>
        <dbReference type="Google" id="ProtNLM"/>
    </source>
</evidence>
<evidence type="ECO:0000313" key="5">
    <source>
        <dbReference type="Proteomes" id="UP000533429"/>
    </source>
</evidence>
<sequence>MKKTLLAVLVLPAMFVAGTANATFIESQNGFTGKLDFNGTVINKAPNWAWEIPDASVAKAKDWELELQQSNVVGSNNVWNLANRGSFIALHGYMVAANPTGAASLTPVVTMNGTTLVGGLNSVDLPVKGTVSGKAVADGILHMKVSTELGATGQVNGSLWHVSSNALAWETTSDALQALQGSAIAALKAKYPRAAWNESVGQTYVQAEEMLRASYTTDVSGQFAAEVGAFTLTFPTASIPDTWTASLPIVVTMK</sequence>
<gene>
    <name evidence="4" type="ORF">HWA77_07955</name>
</gene>
<organism evidence="4 5">
    <name type="scientific">Photobacterium damselae subsp. damselae</name>
    <name type="common">Listonella damsela</name>
    <dbReference type="NCBI Taxonomy" id="85581"/>
    <lineage>
        <taxon>Bacteria</taxon>
        <taxon>Pseudomonadati</taxon>
        <taxon>Pseudomonadota</taxon>
        <taxon>Gammaproteobacteria</taxon>
        <taxon>Vibrionales</taxon>
        <taxon>Vibrionaceae</taxon>
        <taxon>Photobacterium</taxon>
    </lineage>
</organism>
<evidence type="ECO:0000256" key="1">
    <source>
        <dbReference type="ARBA" id="ARBA00022729"/>
    </source>
</evidence>
<reference evidence="4 5" key="1">
    <citation type="submission" date="2020-06" db="EMBL/GenBank/DDBJ databases">
        <title>Photobacterium damselae subsp. damselae comparative genomics.</title>
        <authorList>
            <person name="Osorio C.R."/>
        </authorList>
    </citation>
    <scope>NUCLEOTIDE SEQUENCE [LARGE SCALE GENOMIC DNA]</scope>
    <source>
        <strain evidence="4 5">TW250/03</strain>
    </source>
</reference>
<dbReference type="EMBL" id="JABXOR010000499">
    <property type="protein sequence ID" value="NVP00139.1"/>
    <property type="molecule type" value="Genomic_DNA"/>
</dbReference>
<dbReference type="AlphaFoldDB" id="A0A850QXT9"/>
<comment type="similarity">
    <text evidence="2">Belongs to the fimbrial K88 protein family.</text>
</comment>
<proteinExistence type="inferred from homology"/>
<dbReference type="Proteomes" id="UP000533429">
    <property type="component" value="Unassembled WGS sequence"/>
</dbReference>
<dbReference type="Pfam" id="PF02432">
    <property type="entry name" value="Fimbrial_K88"/>
    <property type="match status" value="1"/>
</dbReference>
<accession>A0A850QXT9</accession>
<feature type="chain" id="PRO_5032316012" description="Fimbrial protein" evidence="3">
    <location>
        <begin position="23"/>
        <end position="254"/>
    </location>
</feature>